<keyword evidence="8" id="KW-0443">Lipid metabolism</keyword>
<evidence type="ECO:0000259" key="11">
    <source>
        <dbReference type="Pfam" id="PF03007"/>
    </source>
</evidence>
<dbReference type="AlphaFoldDB" id="A0A317E6U4"/>
<reference evidence="14" key="1">
    <citation type="submission" date="2018-05" db="EMBL/GenBank/DDBJ databases">
        <title>Zavarzinia sp. HR-AS.</title>
        <authorList>
            <person name="Lee Y."/>
            <person name="Jeon C.O."/>
        </authorList>
    </citation>
    <scope>NUCLEOTIDE SEQUENCE [LARGE SCALE GENOMIC DNA]</scope>
    <source>
        <strain evidence="14">DSM 1231</strain>
    </source>
</reference>
<dbReference type="NCBIfam" id="TIGR02946">
    <property type="entry name" value="acyl_WS_DGAT"/>
    <property type="match status" value="1"/>
</dbReference>
<keyword evidence="5" id="KW-0444">Lipid biosynthesis</keyword>
<evidence type="ECO:0000256" key="6">
    <source>
        <dbReference type="ARBA" id="ARBA00022679"/>
    </source>
</evidence>
<evidence type="ECO:0000313" key="14">
    <source>
        <dbReference type="Proteomes" id="UP000246077"/>
    </source>
</evidence>
<evidence type="ECO:0000256" key="8">
    <source>
        <dbReference type="ARBA" id="ARBA00023098"/>
    </source>
</evidence>
<dbReference type="RefSeq" id="WP_109920649.1">
    <property type="nucleotide sequence ID" value="NZ_QGLF01000002.1"/>
</dbReference>
<dbReference type="PANTHER" id="PTHR31650">
    <property type="entry name" value="O-ACYLTRANSFERASE (WSD1-LIKE) FAMILY PROTEIN"/>
    <property type="match status" value="1"/>
</dbReference>
<evidence type="ECO:0000256" key="1">
    <source>
        <dbReference type="ARBA" id="ARBA00004771"/>
    </source>
</evidence>
<dbReference type="GO" id="GO:0001666">
    <property type="term" value="P:response to hypoxia"/>
    <property type="evidence" value="ECO:0007669"/>
    <property type="project" value="TreeGrafter"/>
</dbReference>
<dbReference type="GO" id="GO:0071731">
    <property type="term" value="P:response to nitric oxide"/>
    <property type="evidence" value="ECO:0007669"/>
    <property type="project" value="TreeGrafter"/>
</dbReference>
<evidence type="ECO:0000256" key="5">
    <source>
        <dbReference type="ARBA" id="ARBA00022516"/>
    </source>
</evidence>
<evidence type="ECO:0000256" key="2">
    <source>
        <dbReference type="ARBA" id="ARBA00005189"/>
    </source>
</evidence>
<feature type="domain" description="O-acyltransferase WSD1 C-terminal" evidence="12">
    <location>
        <begin position="304"/>
        <end position="449"/>
    </location>
</feature>
<accession>A0A317E6U4</accession>
<sequence>MPKKISMPPFDAAWFFAETPEAHAHFGPLAILSPPAGAPPSFVGDFVAQWRASRDFAPPFNYRLRRWPLPHWEELEASAIDLDYHLRHSALPAPGGERELGILVSRLHSHRLDQHRPLWECHVIEGLEGGRFAIYMKLHHGQLDGVGAARLMARTFSPAAEARDMQPPWAVGMLHARDRVRPRAKGGGLARWLNAMPAMAGGMVDFAVGAYLKGDDASTAPYQAPATLFNGRIGAQRRFATQHYPLSRFKAVARATGASVNDIFLTLCGGAIRRYLAEVGLLPARSLVAQVPVNVRAAGDASVGNAIGFIYARLHTEIAEPLARLDAVRRSAEAGKARHEAVPAAALGTYTLLVQAPGMAQIILGLGGRTPPAANLVISNVPGPRERLYFNGARVDQLYGPSVLFHGQALNITLSSYADEVNIGFTGCRDTLPSMQRLAVFTGEMLDELEAAVAAGGAPPP</sequence>
<organism evidence="13 14">
    <name type="scientific">Zavarzinia compransoris</name>
    <dbReference type="NCBI Taxonomy" id="1264899"/>
    <lineage>
        <taxon>Bacteria</taxon>
        <taxon>Pseudomonadati</taxon>
        <taxon>Pseudomonadota</taxon>
        <taxon>Alphaproteobacteria</taxon>
        <taxon>Rhodospirillales</taxon>
        <taxon>Zavarziniaceae</taxon>
        <taxon>Zavarzinia</taxon>
    </lineage>
</organism>
<gene>
    <name evidence="13" type="ORF">DKG75_08475</name>
</gene>
<dbReference type="EMBL" id="QGLF01000002">
    <property type="protein sequence ID" value="PWR22004.1"/>
    <property type="molecule type" value="Genomic_DNA"/>
</dbReference>
<dbReference type="InterPro" id="IPR004255">
    <property type="entry name" value="O-acyltransferase_WSD1_N"/>
</dbReference>
<evidence type="ECO:0000256" key="10">
    <source>
        <dbReference type="ARBA" id="ARBA00048109"/>
    </source>
</evidence>
<evidence type="ECO:0000256" key="9">
    <source>
        <dbReference type="ARBA" id="ARBA00023315"/>
    </source>
</evidence>
<evidence type="ECO:0000256" key="7">
    <source>
        <dbReference type="ARBA" id="ARBA00022798"/>
    </source>
</evidence>
<keyword evidence="14" id="KW-1185">Reference proteome</keyword>
<evidence type="ECO:0000256" key="3">
    <source>
        <dbReference type="ARBA" id="ARBA00009587"/>
    </source>
</evidence>
<dbReference type="PANTHER" id="PTHR31650:SF1">
    <property type="entry name" value="WAX ESTER SYNTHASE_DIACYLGLYCEROL ACYLTRANSFERASE 4-RELATED"/>
    <property type="match status" value="1"/>
</dbReference>
<keyword evidence="6 13" id="KW-0808">Transferase</keyword>
<dbReference type="InterPro" id="IPR009721">
    <property type="entry name" value="O-acyltransferase_WSD1_C"/>
</dbReference>
<comment type="catalytic activity">
    <reaction evidence="10">
        <text>an acyl-CoA + a 1,2-diacyl-sn-glycerol = a triacyl-sn-glycerol + CoA</text>
        <dbReference type="Rhea" id="RHEA:10868"/>
        <dbReference type="ChEBI" id="CHEBI:17815"/>
        <dbReference type="ChEBI" id="CHEBI:57287"/>
        <dbReference type="ChEBI" id="CHEBI:58342"/>
        <dbReference type="ChEBI" id="CHEBI:64615"/>
        <dbReference type="EC" id="2.3.1.20"/>
    </reaction>
</comment>
<dbReference type="Proteomes" id="UP000246077">
    <property type="component" value="Unassembled WGS sequence"/>
</dbReference>
<dbReference type="UniPathway" id="UPA00282"/>
<comment type="similarity">
    <text evidence="3">Belongs to the long-chain O-acyltransferase family.</text>
</comment>
<dbReference type="OrthoDB" id="7440981at2"/>
<comment type="pathway">
    <text evidence="1">Glycerolipid metabolism; triacylglycerol biosynthesis.</text>
</comment>
<evidence type="ECO:0000313" key="13">
    <source>
        <dbReference type="EMBL" id="PWR22004.1"/>
    </source>
</evidence>
<evidence type="ECO:0000256" key="4">
    <source>
        <dbReference type="ARBA" id="ARBA00013244"/>
    </source>
</evidence>
<dbReference type="GO" id="GO:0005886">
    <property type="term" value="C:plasma membrane"/>
    <property type="evidence" value="ECO:0007669"/>
    <property type="project" value="TreeGrafter"/>
</dbReference>
<dbReference type="Pfam" id="PF03007">
    <property type="entry name" value="WS_DGAT_cat"/>
    <property type="match status" value="1"/>
</dbReference>
<dbReference type="EC" id="2.3.1.20" evidence="4"/>
<comment type="caution">
    <text evidence="13">The sequence shown here is derived from an EMBL/GenBank/DDBJ whole genome shotgun (WGS) entry which is preliminary data.</text>
</comment>
<keyword evidence="7" id="KW-0319">Glycerol metabolism</keyword>
<feature type="domain" description="O-acyltransferase WSD1-like N-terminal" evidence="11">
    <location>
        <begin position="8"/>
        <end position="263"/>
    </location>
</feature>
<name>A0A317E6U4_9PROT</name>
<comment type="pathway">
    <text evidence="2">Lipid metabolism.</text>
</comment>
<dbReference type="InterPro" id="IPR014292">
    <property type="entry name" value="Acyl_transf_WS/DGAT"/>
</dbReference>
<dbReference type="GO" id="GO:0019432">
    <property type="term" value="P:triglyceride biosynthetic process"/>
    <property type="evidence" value="ECO:0007669"/>
    <property type="project" value="UniProtKB-UniPathway"/>
</dbReference>
<keyword evidence="9 13" id="KW-0012">Acyltransferase</keyword>
<evidence type="ECO:0000259" key="12">
    <source>
        <dbReference type="Pfam" id="PF06974"/>
    </source>
</evidence>
<dbReference type="InterPro" id="IPR045034">
    <property type="entry name" value="O-acyltransferase_WSD1-like"/>
</dbReference>
<dbReference type="GO" id="GO:0006071">
    <property type="term" value="P:glycerol metabolic process"/>
    <property type="evidence" value="ECO:0007669"/>
    <property type="project" value="UniProtKB-KW"/>
</dbReference>
<dbReference type="GO" id="GO:0004144">
    <property type="term" value="F:diacylglycerol O-acyltransferase activity"/>
    <property type="evidence" value="ECO:0007669"/>
    <property type="project" value="UniProtKB-EC"/>
</dbReference>
<dbReference type="Pfam" id="PF06974">
    <property type="entry name" value="WS_DGAT_C"/>
    <property type="match status" value="1"/>
</dbReference>
<proteinExistence type="inferred from homology"/>
<protein>
    <recommendedName>
        <fullName evidence="4">diacylglycerol O-acyltransferase</fullName>
        <ecNumber evidence="4">2.3.1.20</ecNumber>
    </recommendedName>
</protein>
<dbReference type="GO" id="GO:0051701">
    <property type="term" value="P:biological process involved in interaction with host"/>
    <property type="evidence" value="ECO:0007669"/>
    <property type="project" value="TreeGrafter"/>
</dbReference>